<accession>A0AAN6PJ10</accession>
<proteinExistence type="predicted"/>
<feature type="compositionally biased region" description="Low complexity" evidence="1">
    <location>
        <begin position="23"/>
        <end position="39"/>
    </location>
</feature>
<organism evidence="2 3">
    <name type="scientific">Parachaetomium inaequale</name>
    <dbReference type="NCBI Taxonomy" id="2588326"/>
    <lineage>
        <taxon>Eukaryota</taxon>
        <taxon>Fungi</taxon>
        <taxon>Dikarya</taxon>
        <taxon>Ascomycota</taxon>
        <taxon>Pezizomycotina</taxon>
        <taxon>Sordariomycetes</taxon>
        <taxon>Sordariomycetidae</taxon>
        <taxon>Sordariales</taxon>
        <taxon>Chaetomiaceae</taxon>
        <taxon>Parachaetomium</taxon>
    </lineage>
</organism>
<evidence type="ECO:0000256" key="1">
    <source>
        <dbReference type="SAM" id="MobiDB-lite"/>
    </source>
</evidence>
<gene>
    <name evidence="2" type="ORF">C8A01DRAFT_36572</name>
</gene>
<keyword evidence="3" id="KW-1185">Reference proteome</keyword>
<reference evidence="3" key="1">
    <citation type="journal article" date="2023" name="Mol. Phylogenet. Evol.">
        <title>Genome-scale phylogeny and comparative genomics of the fungal order Sordariales.</title>
        <authorList>
            <person name="Hensen N."/>
            <person name="Bonometti L."/>
            <person name="Westerberg I."/>
            <person name="Brannstrom I.O."/>
            <person name="Guillou S."/>
            <person name="Cros-Aarteil S."/>
            <person name="Calhoun S."/>
            <person name="Haridas S."/>
            <person name="Kuo A."/>
            <person name="Mondo S."/>
            <person name="Pangilinan J."/>
            <person name="Riley R."/>
            <person name="LaButti K."/>
            <person name="Andreopoulos B."/>
            <person name="Lipzen A."/>
            <person name="Chen C."/>
            <person name="Yan M."/>
            <person name="Daum C."/>
            <person name="Ng V."/>
            <person name="Clum A."/>
            <person name="Steindorff A."/>
            <person name="Ohm R.A."/>
            <person name="Martin F."/>
            <person name="Silar P."/>
            <person name="Natvig D.O."/>
            <person name="Lalanne C."/>
            <person name="Gautier V."/>
            <person name="Ament-Velasquez S.L."/>
            <person name="Kruys A."/>
            <person name="Hutchinson M.I."/>
            <person name="Powell A.J."/>
            <person name="Barry K."/>
            <person name="Miller A.N."/>
            <person name="Grigoriev I.V."/>
            <person name="Debuchy R."/>
            <person name="Gladieux P."/>
            <person name="Hiltunen Thoren M."/>
            <person name="Johannesson H."/>
        </authorList>
    </citation>
    <scope>NUCLEOTIDE SEQUENCE [LARGE SCALE GENOMIC DNA]</scope>
    <source>
        <strain evidence="3">CBS 284.82</strain>
    </source>
</reference>
<sequence length="312" mass="34878">MEDDDTAEEESENGEAEDHEMGDGNAAVDDGAAGNEAVAPGSSTDDKPDEEPLKADSPWPDEPSREMVLRLAECSWLDERLASGQRPDPTARDAIMSAFSSLHFLDCLKGSALNSDNLGIDHAGHVFEIRPDGWVQRDYRRDFSDLRSTLRRKASDASATDEIRKQIRTYMDFDATGLLWESADVETENLVRLVRDMVRQNDFAVPKLKSIRAECEKAMAEMGKTVALANAVKQDLLDTGSTSLKRWKQLRSIGRRLGWSIGRMAVPEMPTPKDIDELVEDITQDSASYHRCFGYTLKLKWDLDSAIDDLSY</sequence>
<comment type="caution">
    <text evidence="2">The sequence shown here is derived from an EMBL/GenBank/DDBJ whole genome shotgun (WGS) entry which is preliminary data.</text>
</comment>
<evidence type="ECO:0000313" key="3">
    <source>
        <dbReference type="Proteomes" id="UP001303115"/>
    </source>
</evidence>
<feature type="region of interest" description="Disordered" evidence="1">
    <location>
        <begin position="1"/>
        <end position="65"/>
    </location>
</feature>
<feature type="compositionally biased region" description="Basic and acidic residues" evidence="1">
    <location>
        <begin position="44"/>
        <end position="54"/>
    </location>
</feature>
<dbReference type="EMBL" id="MU854400">
    <property type="protein sequence ID" value="KAK4039445.1"/>
    <property type="molecule type" value="Genomic_DNA"/>
</dbReference>
<evidence type="ECO:0000313" key="2">
    <source>
        <dbReference type="EMBL" id="KAK4039445.1"/>
    </source>
</evidence>
<name>A0AAN6PJ10_9PEZI</name>
<feature type="compositionally biased region" description="Acidic residues" evidence="1">
    <location>
        <begin position="1"/>
        <end position="20"/>
    </location>
</feature>
<dbReference type="Proteomes" id="UP001303115">
    <property type="component" value="Unassembled WGS sequence"/>
</dbReference>
<dbReference type="AlphaFoldDB" id="A0AAN6PJ10"/>
<protein>
    <submittedName>
        <fullName evidence="2">Uncharacterized protein</fullName>
    </submittedName>
</protein>